<reference evidence="7 8" key="1">
    <citation type="submission" date="2016-10" db="EMBL/GenBank/DDBJ databases">
        <title>Description of Gloeomargarita lithophora gen. nov., sp. nov., a thylakoid-bearing basal-branching cyanobacterium with intracellular carbonates, and proposal for Gloeomargaritales ord. nov.</title>
        <authorList>
            <person name="Moreira D."/>
            <person name="Tavera R."/>
            <person name="Benzerara K."/>
            <person name="Skouri-Panet F."/>
            <person name="Couradeau E."/>
            <person name="Gerard E."/>
            <person name="Loussert C."/>
            <person name="Novelo E."/>
            <person name="Zivanovic Y."/>
            <person name="Lopez-Garcia P."/>
        </authorList>
    </citation>
    <scope>NUCLEOTIDE SEQUENCE [LARGE SCALE GENOMIC DNA]</scope>
    <source>
        <strain evidence="7 8">D10</strain>
    </source>
</reference>
<dbReference type="SFLD" id="SFLDS00029">
    <property type="entry name" value="Radical_SAM"/>
    <property type="match status" value="1"/>
</dbReference>
<dbReference type="CDD" id="cd01335">
    <property type="entry name" value="Radical_SAM"/>
    <property type="match status" value="1"/>
</dbReference>
<keyword evidence="4" id="KW-0408">Iron</keyword>
<keyword evidence="7" id="KW-0560">Oxidoreductase</keyword>
<dbReference type="SFLD" id="SFLDG01082">
    <property type="entry name" value="B12-binding_domain_containing"/>
    <property type="match status" value="1"/>
</dbReference>
<keyword evidence="8" id="KW-1185">Reference proteome</keyword>
<evidence type="ECO:0000313" key="8">
    <source>
        <dbReference type="Proteomes" id="UP000180235"/>
    </source>
</evidence>
<proteinExistence type="predicted"/>
<sequence>MLVFKTSRYMEYISERLAQYEHLQSLGFIMRSGDFFPSVHYPPITMYPTLTPGELLATYTPPADNKFDIYAHVPFCRQRCLFCHYPVQLGERSTEKDQYLSAYEQEMDIYMELLGYTHLKARSILVGGGTPTYLALDQLERFLQILDTRIDRSECTQYNYDVDPVTLIGKEGNERLKIMRDYGVDRLTIGVQSLNPSTLKLMNRHHGPEQALEAIADALKFGFQVNIEFIFGYLGQTLEDWIQVIEQAVGLGVEEIQLYRLKFEAYGDFQGPIKHQRERHPEVVPTVTETLAMKQAAINILNAHGYTENLRRVFSKKSEHYSHYADNQCCGLLDQLGFGLTAFSSLRDRFGLNTQNFDEYYQLIANRQLPLNRGLVRSLDEQIRWAIILPLKNRRVWKSYFQQVTGYSLNDIFQPKINALKTHGLLTEDADKIELTPLGAFFADEVAQQFHHPDHIPFPTLDYADGALNPYHHSEVFGGSHVE</sequence>
<evidence type="ECO:0000256" key="3">
    <source>
        <dbReference type="ARBA" id="ARBA00022723"/>
    </source>
</evidence>
<dbReference type="PANTHER" id="PTHR13932:SF5">
    <property type="entry name" value="RADICAL S-ADENOSYL METHIONINE DOMAIN-CONTAINING PROTEIN 1, MITOCHONDRIAL"/>
    <property type="match status" value="1"/>
</dbReference>
<evidence type="ECO:0000313" key="7">
    <source>
        <dbReference type="EMBL" id="APB33652.1"/>
    </source>
</evidence>
<feature type="domain" description="Radical SAM core" evidence="6">
    <location>
        <begin position="61"/>
        <end position="303"/>
    </location>
</feature>
<protein>
    <recommendedName>
        <fullName evidence="1">Heme chaperone HemW</fullName>
    </recommendedName>
</protein>
<dbReference type="Pfam" id="PF06969">
    <property type="entry name" value="HemN_C"/>
    <property type="match status" value="1"/>
</dbReference>
<dbReference type="PROSITE" id="PS51918">
    <property type="entry name" value="RADICAL_SAM"/>
    <property type="match status" value="1"/>
</dbReference>
<dbReference type="SUPFAM" id="SSF102114">
    <property type="entry name" value="Radical SAM enzymes"/>
    <property type="match status" value="1"/>
</dbReference>
<keyword evidence="5" id="KW-0411">Iron-sulfur</keyword>
<dbReference type="Pfam" id="PF04055">
    <property type="entry name" value="Radical_SAM"/>
    <property type="match status" value="1"/>
</dbReference>
<evidence type="ECO:0000256" key="4">
    <source>
        <dbReference type="ARBA" id="ARBA00023004"/>
    </source>
</evidence>
<evidence type="ECO:0000256" key="1">
    <source>
        <dbReference type="ARBA" id="ARBA00017228"/>
    </source>
</evidence>
<dbReference type="GO" id="GO:0046872">
    <property type="term" value="F:metal ion binding"/>
    <property type="evidence" value="ECO:0007669"/>
    <property type="project" value="UniProtKB-KW"/>
</dbReference>
<keyword evidence="2" id="KW-0949">S-adenosyl-L-methionine</keyword>
<dbReference type="Proteomes" id="UP000180235">
    <property type="component" value="Chromosome"/>
</dbReference>
<accession>A0A1J0ACI8</accession>
<gene>
    <name evidence="7" type="primary">hemZ-1</name>
    <name evidence="7" type="ORF">GlitD10_1331</name>
</gene>
<evidence type="ECO:0000256" key="2">
    <source>
        <dbReference type="ARBA" id="ARBA00022691"/>
    </source>
</evidence>
<dbReference type="GO" id="GO:0016491">
    <property type="term" value="F:oxidoreductase activity"/>
    <property type="evidence" value="ECO:0007669"/>
    <property type="project" value="UniProtKB-KW"/>
</dbReference>
<dbReference type="GO" id="GO:0006779">
    <property type="term" value="P:porphyrin-containing compound biosynthetic process"/>
    <property type="evidence" value="ECO:0007669"/>
    <property type="project" value="TreeGrafter"/>
</dbReference>
<keyword evidence="3" id="KW-0479">Metal-binding</keyword>
<dbReference type="InterPro" id="IPR006638">
    <property type="entry name" value="Elp3/MiaA/NifB-like_rSAM"/>
</dbReference>
<dbReference type="GO" id="GO:0051539">
    <property type="term" value="F:4 iron, 4 sulfur cluster binding"/>
    <property type="evidence" value="ECO:0007669"/>
    <property type="project" value="TreeGrafter"/>
</dbReference>
<evidence type="ECO:0000259" key="6">
    <source>
        <dbReference type="PROSITE" id="PS51918"/>
    </source>
</evidence>
<name>A0A1J0ACI8_9CYAN</name>
<dbReference type="PANTHER" id="PTHR13932">
    <property type="entry name" value="COPROPORPHYRINIGEN III OXIDASE"/>
    <property type="match status" value="1"/>
</dbReference>
<dbReference type="InterPro" id="IPR010723">
    <property type="entry name" value="HemN_C"/>
</dbReference>
<dbReference type="InterPro" id="IPR058240">
    <property type="entry name" value="rSAM_sf"/>
</dbReference>
<dbReference type="RefSeq" id="WP_071454207.1">
    <property type="nucleotide sequence ID" value="NZ_CP017675.1"/>
</dbReference>
<dbReference type="AlphaFoldDB" id="A0A1J0ACI8"/>
<dbReference type="Gene3D" id="3.20.20.70">
    <property type="entry name" value="Aldolase class I"/>
    <property type="match status" value="1"/>
</dbReference>
<dbReference type="InterPro" id="IPR034505">
    <property type="entry name" value="Coproporphyrinogen-III_oxidase"/>
</dbReference>
<evidence type="ECO:0000256" key="5">
    <source>
        <dbReference type="ARBA" id="ARBA00023014"/>
    </source>
</evidence>
<dbReference type="SMART" id="SM00729">
    <property type="entry name" value="Elp3"/>
    <property type="match status" value="1"/>
</dbReference>
<dbReference type="InterPro" id="IPR013785">
    <property type="entry name" value="Aldolase_TIM"/>
</dbReference>
<dbReference type="GO" id="GO:0005737">
    <property type="term" value="C:cytoplasm"/>
    <property type="evidence" value="ECO:0007669"/>
    <property type="project" value="TreeGrafter"/>
</dbReference>
<organism evidence="7 8">
    <name type="scientific">Gloeomargarita lithophora Alchichica-D10</name>
    <dbReference type="NCBI Taxonomy" id="1188229"/>
    <lineage>
        <taxon>Bacteria</taxon>
        <taxon>Bacillati</taxon>
        <taxon>Cyanobacteriota</taxon>
        <taxon>Cyanophyceae</taxon>
        <taxon>Gloeomargaritales</taxon>
        <taxon>Gloeomargaritaceae</taxon>
        <taxon>Gloeomargarita</taxon>
    </lineage>
</organism>
<dbReference type="KEGG" id="glt:GlitD10_1331"/>
<dbReference type="STRING" id="1188229.GlitD10_1331"/>
<dbReference type="SFLD" id="SFLDG01065">
    <property type="entry name" value="anaerobic_coproporphyrinogen-I"/>
    <property type="match status" value="1"/>
</dbReference>
<dbReference type="InterPro" id="IPR007197">
    <property type="entry name" value="rSAM"/>
</dbReference>
<dbReference type="EMBL" id="CP017675">
    <property type="protein sequence ID" value="APB33652.1"/>
    <property type="molecule type" value="Genomic_DNA"/>
</dbReference>
<dbReference type="OrthoDB" id="9808022at2"/>